<keyword evidence="4" id="KW-1185">Reference proteome</keyword>
<dbReference type="Pfam" id="PF13883">
    <property type="entry name" value="CREG_beta-barrel"/>
    <property type="match status" value="1"/>
</dbReference>
<dbReference type="InterPro" id="IPR055343">
    <property type="entry name" value="CREG_beta-barrel"/>
</dbReference>
<dbReference type="Gene3D" id="2.30.110.10">
    <property type="entry name" value="Electron Transport, Fmn-binding Protein, Chain A"/>
    <property type="match status" value="1"/>
</dbReference>
<feature type="domain" description="CREG-like beta-barrel" evidence="2">
    <location>
        <begin position="16"/>
        <end position="156"/>
    </location>
</feature>
<dbReference type="Proteomes" id="UP001208690">
    <property type="component" value="Unassembled WGS sequence"/>
</dbReference>
<dbReference type="InterPro" id="IPR037119">
    <property type="entry name" value="Haem_oxidase_HugZ-like_sf"/>
</dbReference>
<evidence type="ECO:0000259" key="2">
    <source>
        <dbReference type="Pfam" id="PF13883"/>
    </source>
</evidence>
<evidence type="ECO:0000313" key="4">
    <source>
        <dbReference type="Proteomes" id="UP001208690"/>
    </source>
</evidence>
<dbReference type="EMBL" id="JALIEB010000018">
    <property type="protein sequence ID" value="MCV3273670.1"/>
    <property type="molecule type" value="Genomic_DNA"/>
</dbReference>
<accession>A0ABT3BJB8</accession>
<evidence type="ECO:0000313" key="3">
    <source>
        <dbReference type="EMBL" id="MCV3273670.1"/>
    </source>
</evidence>
<dbReference type="InterPro" id="IPR019595">
    <property type="entry name" value="DUF2470"/>
</dbReference>
<evidence type="ECO:0000259" key="1">
    <source>
        <dbReference type="Pfam" id="PF10615"/>
    </source>
</evidence>
<dbReference type="PANTHER" id="PTHR13343:SF17">
    <property type="entry name" value="CELLULAR REPRESSOR OF E1A-STIMULATED GENES, ISOFORM A"/>
    <property type="match status" value="1"/>
</dbReference>
<sequence length="249" mass="26727">MTEKNVLQPVDAAVRRTAKTFLRSARHAALATLDPASGIPMASRISVATDSAGQPLFLISQLSGHFGALEADPRASVLLGEPGKGDPLAHPRITVFGRAQRIADESRALLRARFLARHPKAALYADFGDFAFWRLQIEGASFNGGFGKAYQLTPEDLCAPTDPALDAMEQGAVAHMNEDHADAIALYAREHAGQAGSKWQLACIDLEGLDLISSDSVARVWFDPPLTSADDLRPRLVDMAKAARASTSR</sequence>
<feature type="domain" description="DUF2470" evidence="1">
    <location>
        <begin position="169"/>
        <end position="239"/>
    </location>
</feature>
<dbReference type="RefSeq" id="WP_263845882.1">
    <property type="nucleotide sequence ID" value="NZ_JALIEB010000018.1"/>
</dbReference>
<name>A0ABT3BJB8_9RHOB</name>
<comment type="caution">
    <text evidence="3">The sequence shown here is derived from an EMBL/GenBank/DDBJ whole genome shotgun (WGS) entry which is preliminary data.</text>
</comment>
<reference evidence="3 4" key="1">
    <citation type="submission" date="2022-04" db="EMBL/GenBank/DDBJ databases">
        <title>Roseobacter sp. WL0113 is a bacterium isolated from neritic sediment.</title>
        <authorList>
            <person name="Wang L."/>
            <person name="He W."/>
            <person name="Zhang D.-F."/>
        </authorList>
    </citation>
    <scope>NUCLEOTIDE SEQUENCE [LARGE SCALE GENOMIC DNA]</scope>
    <source>
        <strain evidence="3 4">WL0113</strain>
    </source>
</reference>
<dbReference type="SUPFAM" id="SSF50475">
    <property type="entry name" value="FMN-binding split barrel"/>
    <property type="match status" value="1"/>
</dbReference>
<dbReference type="PANTHER" id="PTHR13343">
    <property type="entry name" value="CREG1 PROTEIN"/>
    <property type="match status" value="1"/>
</dbReference>
<dbReference type="Pfam" id="PF10615">
    <property type="entry name" value="DUF2470"/>
    <property type="match status" value="1"/>
</dbReference>
<gene>
    <name evidence="3" type="ORF">MUB52_19735</name>
</gene>
<proteinExistence type="predicted"/>
<dbReference type="InterPro" id="IPR012349">
    <property type="entry name" value="Split_barrel_FMN-bd"/>
</dbReference>
<dbReference type="Gene3D" id="3.20.180.10">
    <property type="entry name" value="PNP-oxidase-like"/>
    <property type="match status" value="1"/>
</dbReference>
<organism evidence="3 4">
    <name type="scientific">Roseobacter sinensis</name>
    <dbReference type="NCBI Taxonomy" id="2931391"/>
    <lineage>
        <taxon>Bacteria</taxon>
        <taxon>Pseudomonadati</taxon>
        <taxon>Pseudomonadota</taxon>
        <taxon>Alphaproteobacteria</taxon>
        <taxon>Rhodobacterales</taxon>
        <taxon>Roseobacteraceae</taxon>
        <taxon>Roseobacter</taxon>
    </lineage>
</organism>
<protein>
    <submittedName>
        <fullName evidence="3">DUF2470 domain-containing protein</fullName>
    </submittedName>
</protein>